<evidence type="ECO:0000313" key="3">
    <source>
        <dbReference type="Proteomes" id="UP000286482"/>
    </source>
</evidence>
<dbReference type="Gene3D" id="2.40.10.220">
    <property type="entry name" value="predicted glycosyltransferase like domains"/>
    <property type="match status" value="1"/>
</dbReference>
<feature type="domain" description="PilZ" evidence="1">
    <location>
        <begin position="11"/>
        <end position="114"/>
    </location>
</feature>
<reference evidence="2 3" key="1">
    <citation type="submission" date="2018-09" db="EMBL/GenBank/DDBJ databases">
        <authorList>
            <person name="Wang Z."/>
        </authorList>
    </citation>
    <scope>NUCLEOTIDE SEQUENCE [LARGE SCALE GENOMIC DNA]</scope>
    <source>
        <strain evidence="2 3">ALS 81</strain>
    </source>
</reference>
<sequence length="129" mass="14431">MGLTPKPSSELRRAKRFDCDQELNLRHQGGESTAIMRNISQFGCLLEVSSKVVETFKPQILQQDPNNKLEVGIDFSDNEGAHVRTPARIVYYRRVAQNAFYLGCELNPKTPKQHLAICAQLDSITGSAL</sequence>
<evidence type="ECO:0000259" key="1">
    <source>
        <dbReference type="Pfam" id="PF07238"/>
    </source>
</evidence>
<evidence type="ECO:0000313" key="2">
    <source>
        <dbReference type="EMBL" id="RKF22085.1"/>
    </source>
</evidence>
<dbReference type="Pfam" id="PF07238">
    <property type="entry name" value="PilZ"/>
    <property type="match status" value="1"/>
</dbReference>
<name>A0A420EMY6_9ALTE</name>
<dbReference type="GO" id="GO:0035438">
    <property type="term" value="F:cyclic-di-GMP binding"/>
    <property type="evidence" value="ECO:0007669"/>
    <property type="project" value="InterPro"/>
</dbReference>
<dbReference type="Proteomes" id="UP000286482">
    <property type="component" value="Unassembled WGS sequence"/>
</dbReference>
<proteinExistence type="predicted"/>
<gene>
    <name evidence="2" type="ORF">DBZ36_00100</name>
</gene>
<dbReference type="InterPro" id="IPR009875">
    <property type="entry name" value="PilZ_domain"/>
</dbReference>
<dbReference type="RefSeq" id="WP_120352888.1">
    <property type="nucleotide sequence ID" value="NZ_RAQO01000001.1"/>
</dbReference>
<dbReference type="SUPFAM" id="SSF141371">
    <property type="entry name" value="PilZ domain-like"/>
    <property type="match status" value="1"/>
</dbReference>
<dbReference type="EMBL" id="RAQO01000001">
    <property type="protein sequence ID" value="RKF22085.1"/>
    <property type="molecule type" value="Genomic_DNA"/>
</dbReference>
<comment type="caution">
    <text evidence="2">The sequence shown here is derived from an EMBL/GenBank/DDBJ whole genome shotgun (WGS) entry which is preliminary data.</text>
</comment>
<protein>
    <submittedName>
        <fullName evidence="2">PilZ domain-containing protein</fullName>
    </submittedName>
</protein>
<dbReference type="AlphaFoldDB" id="A0A420EMY6"/>
<keyword evidence="3" id="KW-1185">Reference proteome</keyword>
<accession>A0A420EMY6</accession>
<organism evidence="2 3">
    <name type="scientific">Alginatibacterium sediminis</name>
    <dbReference type="NCBI Taxonomy" id="2164068"/>
    <lineage>
        <taxon>Bacteria</taxon>
        <taxon>Pseudomonadati</taxon>
        <taxon>Pseudomonadota</taxon>
        <taxon>Gammaproteobacteria</taxon>
        <taxon>Alteromonadales</taxon>
        <taxon>Alteromonadaceae</taxon>
        <taxon>Alginatibacterium</taxon>
    </lineage>
</organism>